<proteinExistence type="predicted"/>
<dbReference type="InParanoid" id="A0A448YM23"/>
<dbReference type="OrthoDB" id="3991133at2759"/>
<dbReference type="Proteomes" id="UP000290900">
    <property type="component" value="Unassembled WGS sequence"/>
</dbReference>
<sequence length="105" mass="12434">MNDEFRILDSIIQYENSKLNPRMVKEFGVKTLNDLMNYKEISGLRHGFERLDVIPVKEWYGYIDELDKRTDEIPAKKLASYDFARVIVTYERTLVRLDEDCGLLL</sequence>
<evidence type="ECO:0000313" key="1">
    <source>
        <dbReference type="EMBL" id="VEU21936.1"/>
    </source>
</evidence>
<organism evidence="1 2">
    <name type="scientific">Brettanomyces naardenensis</name>
    <name type="common">Yeast</name>
    <dbReference type="NCBI Taxonomy" id="13370"/>
    <lineage>
        <taxon>Eukaryota</taxon>
        <taxon>Fungi</taxon>
        <taxon>Dikarya</taxon>
        <taxon>Ascomycota</taxon>
        <taxon>Saccharomycotina</taxon>
        <taxon>Pichiomycetes</taxon>
        <taxon>Pichiales</taxon>
        <taxon>Pichiaceae</taxon>
        <taxon>Brettanomyces</taxon>
    </lineage>
</organism>
<keyword evidence="2" id="KW-1185">Reference proteome</keyword>
<gene>
    <name evidence="1" type="ORF">BRENAR_LOCUS2668</name>
</gene>
<dbReference type="EMBL" id="CAACVR010000014">
    <property type="protein sequence ID" value="VEU21936.1"/>
    <property type="molecule type" value="Genomic_DNA"/>
</dbReference>
<dbReference type="AlphaFoldDB" id="A0A448YM23"/>
<accession>A0A448YM23</accession>
<name>A0A448YM23_BRENA</name>
<protein>
    <submittedName>
        <fullName evidence="1">DEKNAAC102902</fullName>
    </submittedName>
</protein>
<reference evidence="1 2" key="1">
    <citation type="submission" date="2018-12" db="EMBL/GenBank/DDBJ databases">
        <authorList>
            <person name="Tiukova I."/>
            <person name="Dainat J."/>
        </authorList>
    </citation>
    <scope>NUCLEOTIDE SEQUENCE [LARGE SCALE GENOMIC DNA]</scope>
</reference>
<evidence type="ECO:0000313" key="2">
    <source>
        <dbReference type="Proteomes" id="UP000290900"/>
    </source>
</evidence>